<evidence type="ECO:0000256" key="6">
    <source>
        <dbReference type="ARBA" id="ARBA00023136"/>
    </source>
</evidence>
<evidence type="ECO:0000259" key="8">
    <source>
        <dbReference type="PROSITE" id="PS50928"/>
    </source>
</evidence>
<comment type="similarity">
    <text evidence="7">Belongs to the binding-protein-dependent transport system permease family.</text>
</comment>
<name>A0A1M6ESE8_9PROT</name>
<dbReference type="CDD" id="cd06261">
    <property type="entry name" value="TM_PBP2"/>
    <property type="match status" value="1"/>
</dbReference>
<dbReference type="InterPro" id="IPR000515">
    <property type="entry name" value="MetI-like"/>
</dbReference>
<feature type="transmembrane region" description="Helical" evidence="7">
    <location>
        <begin position="149"/>
        <end position="173"/>
    </location>
</feature>
<dbReference type="InterPro" id="IPR035906">
    <property type="entry name" value="MetI-like_sf"/>
</dbReference>
<evidence type="ECO:0000256" key="3">
    <source>
        <dbReference type="ARBA" id="ARBA00022475"/>
    </source>
</evidence>
<protein>
    <submittedName>
        <fullName evidence="9">Phosphonate transport system permease protein</fullName>
    </submittedName>
</protein>
<feature type="transmembrane region" description="Helical" evidence="7">
    <location>
        <begin position="31"/>
        <end position="49"/>
    </location>
</feature>
<dbReference type="RefSeq" id="WP_073132732.1">
    <property type="nucleotide sequence ID" value="NZ_FQZF01000006.1"/>
</dbReference>
<dbReference type="InterPro" id="IPR005769">
    <property type="entry name" value="PhnE/PtxC"/>
</dbReference>
<evidence type="ECO:0000313" key="9">
    <source>
        <dbReference type="EMBL" id="SHI88280.1"/>
    </source>
</evidence>
<reference evidence="9 10" key="1">
    <citation type="submission" date="2016-11" db="EMBL/GenBank/DDBJ databases">
        <authorList>
            <person name="Jaros S."/>
            <person name="Januszkiewicz K."/>
            <person name="Wedrychowicz H."/>
        </authorList>
    </citation>
    <scope>NUCLEOTIDE SEQUENCE [LARGE SCALE GENOMIC DNA]</scope>
    <source>
        <strain evidence="9 10">DSM 14916</strain>
    </source>
</reference>
<dbReference type="Gene3D" id="1.10.3720.10">
    <property type="entry name" value="MetI-like"/>
    <property type="match status" value="1"/>
</dbReference>
<dbReference type="AlphaFoldDB" id="A0A1M6ESE8"/>
<keyword evidence="4 7" id="KW-0812">Transmembrane</keyword>
<dbReference type="NCBIfam" id="TIGR01097">
    <property type="entry name" value="PhnE"/>
    <property type="match status" value="1"/>
</dbReference>
<organism evidence="9 10">
    <name type="scientific">Muricoccus roseus</name>
    <dbReference type="NCBI Taxonomy" id="198092"/>
    <lineage>
        <taxon>Bacteria</taxon>
        <taxon>Pseudomonadati</taxon>
        <taxon>Pseudomonadota</taxon>
        <taxon>Alphaproteobacteria</taxon>
        <taxon>Acetobacterales</taxon>
        <taxon>Roseomonadaceae</taxon>
        <taxon>Muricoccus</taxon>
    </lineage>
</organism>
<evidence type="ECO:0000256" key="5">
    <source>
        <dbReference type="ARBA" id="ARBA00022989"/>
    </source>
</evidence>
<keyword evidence="6 7" id="KW-0472">Membrane</keyword>
<keyword evidence="2 7" id="KW-0813">Transport</keyword>
<keyword evidence="5 7" id="KW-1133">Transmembrane helix</keyword>
<accession>A0A1M6ESE8</accession>
<feature type="transmembrane region" description="Helical" evidence="7">
    <location>
        <begin position="103"/>
        <end position="128"/>
    </location>
</feature>
<sequence length="296" mass="32136">MATALTHLPDDRLSELLHGYRAASRGQRRRALILALTIAALVLLAGHVAEVDLGRLWQHGGAFFGYFDRVTMLESGAGRVWTDPAEWFWGWRKWSLLLADTLLIAYVGTALGAAGGFVLSFCAASNLVRNPWARGAARRFLEFCRTVPDIVFALIFVIAFGLGPLPGVLAIAIHSMGALGKLFSEVVENIDMKPMEGASAAGASWAAVVRYAVVPQVLPNFASYALLRFEVNVRQASVLGFVGAGGIGQDLIEAIRKFYYNDVAALLLLIILTVMLIDLGTERLRHRLIGAMEARA</sequence>
<evidence type="ECO:0000256" key="1">
    <source>
        <dbReference type="ARBA" id="ARBA00004651"/>
    </source>
</evidence>
<keyword evidence="3" id="KW-1003">Cell membrane</keyword>
<dbReference type="GO" id="GO:0015416">
    <property type="term" value="F:ABC-type phosphonate transporter activity"/>
    <property type="evidence" value="ECO:0007669"/>
    <property type="project" value="InterPro"/>
</dbReference>
<feature type="transmembrane region" description="Helical" evidence="7">
    <location>
        <begin position="258"/>
        <end position="277"/>
    </location>
</feature>
<dbReference type="OrthoDB" id="7820570at2"/>
<dbReference type="GO" id="GO:0005886">
    <property type="term" value="C:plasma membrane"/>
    <property type="evidence" value="ECO:0007669"/>
    <property type="project" value="UniProtKB-SubCell"/>
</dbReference>
<dbReference type="SUPFAM" id="SSF161098">
    <property type="entry name" value="MetI-like"/>
    <property type="match status" value="1"/>
</dbReference>
<comment type="subcellular location">
    <subcellularLocation>
        <location evidence="1 7">Cell membrane</location>
        <topology evidence="1 7">Multi-pass membrane protein</topology>
    </subcellularLocation>
</comment>
<feature type="domain" description="ABC transmembrane type-1" evidence="8">
    <location>
        <begin position="98"/>
        <end position="281"/>
    </location>
</feature>
<evidence type="ECO:0000256" key="7">
    <source>
        <dbReference type="RuleBase" id="RU363032"/>
    </source>
</evidence>
<keyword evidence="10" id="KW-1185">Reference proteome</keyword>
<dbReference type="PANTHER" id="PTHR30043">
    <property type="entry name" value="PHOSPHONATES TRANSPORT SYSTEM PERMEASE PROTEIN"/>
    <property type="match status" value="1"/>
</dbReference>
<dbReference type="Proteomes" id="UP000184387">
    <property type="component" value="Unassembled WGS sequence"/>
</dbReference>
<dbReference type="PROSITE" id="PS50928">
    <property type="entry name" value="ABC_TM1"/>
    <property type="match status" value="1"/>
</dbReference>
<dbReference type="STRING" id="198092.SAMN02745194_01259"/>
<dbReference type="Pfam" id="PF00528">
    <property type="entry name" value="BPD_transp_1"/>
    <property type="match status" value="1"/>
</dbReference>
<dbReference type="EMBL" id="FQZF01000006">
    <property type="protein sequence ID" value="SHI88280.1"/>
    <property type="molecule type" value="Genomic_DNA"/>
</dbReference>
<dbReference type="PANTHER" id="PTHR30043:SF1">
    <property type="entry name" value="ABC TRANSPORT SYSTEM PERMEASE PROTEIN P69"/>
    <property type="match status" value="1"/>
</dbReference>
<gene>
    <name evidence="9" type="ORF">SAMN02745194_01259</name>
</gene>
<evidence type="ECO:0000256" key="2">
    <source>
        <dbReference type="ARBA" id="ARBA00022448"/>
    </source>
</evidence>
<proteinExistence type="inferred from homology"/>
<evidence type="ECO:0000256" key="4">
    <source>
        <dbReference type="ARBA" id="ARBA00022692"/>
    </source>
</evidence>
<evidence type="ECO:0000313" key="10">
    <source>
        <dbReference type="Proteomes" id="UP000184387"/>
    </source>
</evidence>